<feature type="compositionally biased region" description="Gly residues" evidence="1">
    <location>
        <begin position="26"/>
        <end position="35"/>
    </location>
</feature>
<dbReference type="Proteomes" id="UP000054783">
    <property type="component" value="Unassembled WGS sequence"/>
</dbReference>
<protein>
    <submittedName>
        <fullName evidence="2">Uncharacterized protein</fullName>
    </submittedName>
</protein>
<name>A0A0V1AC72_9BILA</name>
<evidence type="ECO:0000313" key="3">
    <source>
        <dbReference type="Proteomes" id="UP000054783"/>
    </source>
</evidence>
<accession>A0A0V1AC72</accession>
<comment type="caution">
    <text evidence="2">The sequence shown here is derived from an EMBL/GenBank/DDBJ whole genome shotgun (WGS) entry which is preliminary data.</text>
</comment>
<dbReference type="AlphaFoldDB" id="A0A0V1AC72"/>
<keyword evidence="3" id="KW-1185">Reference proteome</keyword>
<reference evidence="2 3" key="1">
    <citation type="submission" date="2015-01" db="EMBL/GenBank/DDBJ databases">
        <title>Evolution of Trichinella species and genotypes.</title>
        <authorList>
            <person name="Korhonen P.K."/>
            <person name="Edoardo P."/>
            <person name="Giuseppe L.R."/>
            <person name="Gasser R.B."/>
        </authorList>
    </citation>
    <scope>NUCLEOTIDE SEQUENCE [LARGE SCALE GENOMIC DNA]</scope>
    <source>
        <strain evidence="2">ISS2496</strain>
    </source>
</reference>
<feature type="compositionally biased region" description="Basic and acidic residues" evidence="1">
    <location>
        <begin position="8"/>
        <end position="22"/>
    </location>
</feature>
<evidence type="ECO:0000313" key="2">
    <source>
        <dbReference type="EMBL" id="KRY22369.1"/>
    </source>
</evidence>
<evidence type="ECO:0000256" key="1">
    <source>
        <dbReference type="SAM" id="MobiDB-lite"/>
    </source>
</evidence>
<gene>
    <name evidence="2" type="ORF">T12_16767</name>
</gene>
<organism evidence="2 3">
    <name type="scientific">Trichinella patagoniensis</name>
    <dbReference type="NCBI Taxonomy" id="990121"/>
    <lineage>
        <taxon>Eukaryota</taxon>
        <taxon>Metazoa</taxon>
        <taxon>Ecdysozoa</taxon>
        <taxon>Nematoda</taxon>
        <taxon>Enoplea</taxon>
        <taxon>Dorylaimia</taxon>
        <taxon>Trichinellida</taxon>
        <taxon>Trichinellidae</taxon>
        <taxon>Trichinella</taxon>
    </lineage>
</organism>
<dbReference type="EMBL" id="JYDQ01000009">
    <property type="protein sequence ID" value="KRY22369.1"/>
    <property type="molecule type" value="Genomic_DNA"/>
</dbReference>
<sequence>MPVPFGRSVEKRSKDPGSKMERMGWAVGGLKGTGLGSDCTGLGWDDSATP</sequence>
<feature type="region of interest" description="Disordered" evidence="1">
    <location>
        <begin position="1"/>
        <end position="50"/>
    </location>
</feature>
<proteinExistence type="predicted"/>